<keyword evidence="3" id="KW-1185">Reference proteome</keyword>
<dbReference type="EMBL" id="FN392320">
    <property type="protein sequence ID" value="CAY69366.1"/>
    <property type="molecule type" value="Genomic_DNA"/>
</dbReference>
<dbReference type="GO" id="GO:0006122">
    <property type="term" value="P:mitochondrial electron transport, ubiquinol to cytochrome c"/>
    <property type="evidence" value="ECO:0007669"/>
    <property type="project" value="EnsemblFungi"/>
</dbReference>
<proteinExistence type="predicted"/>
<protein>
    <submittedName>
        <fullName evidence="2">Uncharacterized protein</fullName>
    </submittedName>
</protein>
<gene>
    <name evidence="2" type="ordered locus">PAS_chr2-1_0717</name>
</gene>
<dbReference type="InParanoid" id="C4R1J2"/>
<dbReference type="PANTHER" id="PTHR28254">
    <property type="entry name" value="CYTOCHROME B-C1 COMPLEX SUBUNIT 10"/>
    <property type="match status" value="1"/>
</dbReference>
<accession>C4R1J2</accession>
<evidence type="ECO:0000256" key="1">
    <source>
        <dbReference type="SAM" id="Phobius"/>
    </source>
</evidence>
<evidence type="ECO:0000313" key="3">
    <source>
        <dbReference type="Proteomes" id="UP000000314"/>
    </source>
</evidence>
<dbReference type="OrthoDB" id="2391627at2759"/>
<reference evidence="2 3" key="1">
    <citation type="journal article" date="2009" name="Nat. Biotechnol.">
        <title>Genome sequence of the recombinant protein production host Pichia pastoris.</title>
        <authorList>
            <person name="De Schutter K."/>
            <person name="Lin Y.C."/>
            <person name="Tiels P."/>
            <person name="Van Hecke A."/>
            <person name="Glinka S."/>
            <person name="Weber-Lehmann J."/>
            <person name="Rouze P."/>
            <person name="Van de Peer Y."/>
            <person name="Callewaert N."/>
        </authorList>
    </citation>
    <scope>NUCLEOTIDE SEQUENCE [LARGE SCALE GENOMIC DNA]</scope>
    <source>
        <strain evidence="3">GS115 / ATCC 20864</strain>
    </source>
</reference>
<keyword evidence="1" id="KW-1133">Transmembrane helix</keyword>
<dbReference type="PANTHER" id="PTHR28254:SF1">
    <property type="entry name" value="CYTOCHROME B-C1 COMPLEX SUBUNIT 10, MITOCHONDRIAL"/>
    <property type="match status" value="1"/>
</dbReference>
<dbReference type="GO" id="GO:0005743">
    <property type="term" value="C:mitochondrial inner membrane"/>
    <property type="evidence" value="ECO:0007669"/>
    <property type="project" value="EnsemblFungi"/>
</dbReference>
<dbReference type="HOGENOM" id="CLU_152072_2_0_1"/>
<dbReference type="FunCoup" id="C4R1J2">
    <property type="interactions" value="101"/>
</dbReference>
<dbReference type="GeneID" id="8198335"/>
<dbReference type="Proteomes" id="UP000000314">
    <property type="component" value="Chromosome 2"/>
</dbReference>
<dbReference type="eggNOG" id="ENOG502S83P">
    <property type="taxonomic scope" value="Eukaryota"/>
</dbReference>
<keyword evidence="1" id="KW-0472">Membrane</keyword>
<evidence type="ECO:0000313" key="2">
    <source>
        <dbReference type="EMBL" id="CAY69366.1"/>
    </source>
</evidence>
<feature type="transmembrane region" description="Helical" evidence="1">
    <location>
        <begin position="28"/>
        <end position="46"/>
    </location>
</feature>
<dbReference type="Pfam" id="PF09796">
    <property type="entry name" value="QCR10"/>
    <property type="match status" value="1"/>
</dbReference>
<dbReference type="AlphaFoldDB" id="C4R1J2"/>
<dbReference type="GO" id="GO:0008121">
    <property type="term" value="F:quinol-cytochrome-c reductase activity"/>
    <property type="evidence" value="ECO:0007669"/>
    <property type="project" value="EnsemblFungi"/>
</dbReference>
<organism evidence="2 3">
    <name type="scientific">Komagataella phaffii (strain GS115 / ATCC 20864)</name>
    <name type="common">Yeast</name>
    <name type="synonym">Pichia pastoris</name>
    <dbReference type="NCBI Taxonomy" id="644223"/>
    <lineage>
        <taxon>Eukaryota</taxon>
        <taxon>Fungi</taxon>
        <taxon>Dikarya</taxon>
        <taxon>Ascomycota</taxon>
        <taxon>Saccharomycotina</taxon>
        <taxon>Pichiomycetes</taxon>
        <taxon>Pichiales</taxon>
        <taxon>Pichiaceae</taxon>
        <taxon>Komagataella</taxon>
    </lineage>
</organism>
<dbReference type="RefSeq" id="XP_002491646.1">
    <property type="nucleotide sequence ID" value="XM_002491601.1"/>
</dbReference>
<dbReference type="InterPro" id="IPR019182">
    <property type="entry name" value="Cytochrome_b-c1_su10_fun"/>
</dbReference>
<dbReference type="OMA" id="WIREIPA"/>
<keyword evidence="1" id="KW-0812">Transmembrane</keyword>
<sequence length="78" mass="8922">MVNYVKGPKYTTVKKIAGLTPTQIKTTFPILAFWGGAGLFAVFTFTENWPLFQKTFFEKIPIFGQHWIKDIDPEDVPV</sequence>
<dbReference type="GO" id="GO:0045275">
    <property type="term" value="C:respiratory chain complex III"/>
    <property type="evidence" value="ECO:0007669"/>
    <property type="project" value="EnsemblFungi"/>
</dbReference>
<dbReference type="STRING" id="644223.C4R1J2"/>
<name>C4R1J2_KOMPG</name>
<dbReference type="KEGG" id="ppa:PAS_chr2-1_0717"/>